<sequence>MFMDHSVMRETSHMAHGRMDSVQFGTPSIQDFQKHMEEIKSPLKKFLSLVVDSEIDSWERWTELELQGIKTEFSHFMGEMERVASH</sequence>
<dbReference type="EMBL" id="OOIL02006718">
    <property type="protein sequence ID" value="VFR00890.1"/>
    <property type="molecule type" value="Genomic_DNA"/>
</dbReference>
<accession>A0A484NIS7</accession>
<name>A0A484NIS7_9ASTE</name>
<evidence type="ECO:0000313" key="1">
    <source>
        <dbReference type="EMBL" id="VFR00890.1"/>
    </source>
</evidence>
<reference evidence="1 2" key="1">
    <citation type="submission" date="2018-04" db="EMBL/GenBank/DDBJ databases">
        <authorList>
            <person name="Vogel A."/>
        </authorList>
    </citation>
    <scope>NUCLEOTIDE SEQUENCE [LARGE SCALE GENOMIC DNA]</scope>
</reference>
<dbReference type="AlphaFoldDB" id="A0A484NIS7"/>
<evidence type="ECO:0000313" key="2">
    <source>
        <dbReference type="Proteomes" id="UP000595140"/>
    </source>
</evidence>
<organism evidence="1 2">
    <name type="scientific">Cuscuta campestris</name>
    <dbReference type="NCBI Taxonomy" id="132261"/>
    <lineage>
        <taxon>Eukaryota</taxon>
        <taxon>Viridiplantae</taxon>
        <taxon>Streptophyta</taxon>
        <taxon>Embryophyta</taxon>
        <taxon>Tracheophyta</taxon>
        <taxon>Spermatophyta</taxon>
        <taxon>Magnoliopsida</taxon>
        <taxon>eudicotyledons</taxon>
        <taxon>Gunneridae</taxon>
        <taxon>Pentapetalae</taxon>
        <taxon>asterids</taxon>
        <taxon>lamiids</taxon>
        <taxon>Solanales</taxon>
        <taxon>Convolvulaceae</taxon>
        <taxon>Cuscuteae</taxon>
        <taxon>Cuscuta</taxon>
        <taxon>Cuscuta subgen. Grammica</taxon>
        <taxon>Cuscuta sect. Cleistogrammica</taxon>
    </lineage>
</organism>
<gene>
    <name evidence="1" type="ORF">CCAM_LOCUS42665</name>
</gene>
<proteinExistence type="predicted"/>
<keyword evidence="2" id="KW-1185">Reference proteome</keyword>
<dbReference type="Proteomes" id="UP000595140">
    <property type="component" value="Unassembled WGS sequence"/>
</dbReference>
<protein>
    <submittedName>
        <fullName evidence="1">Uncharacterized protein</fullName>
    </submittedName>
</protein>